<dbReference type="OrthoDB" id="9776369at2"/>
<keyword evidence="5 8" id="KW-0067">ATP-binding</keyword>
<dbReference type="InterPro" id="IPR003439">
    <property type="entry name" value="ABC_transporter-like_ATP-bd"/>
</dbReference>
<evidence type="ECO:0000256" key="2">
    <source>
        <dbReference type="ARBA" id="ARBA00022448"/>
    </source>
</evidence>
<dbReference type="PROSITE" id="PS50893">
    <property type="entry name" value="ABC_TRANSPORTER_2"/>
    <property type="match status" value="1"/>
</dbReference>
<evidence type="ECO:0000256" key="4">
    <source>
        <dbReference type="ARBA" id="ARBA00022741"/>
    </source>
</evidence>
<dbReference type="GO" id="GO:0015658">
    <property type="term" value="F:branched-chain amino acid transmembrane transporter activity"/>
    <property type="evidence" value="ECO:0007669"/>
    <property type="project" value="TreeGrafter"/>
</dbReference>
<dbReference type="Pfam" id="PF00005">
    <property type="entry name" value="ABC_tran"/>
    <property type="match status" value="1"/>
</dbReference>
<dbReference type="RefSeq" id="WP_124082089.1">
    <property type="nucleotide sequence ID" value="NZ_UWPJ01000040.1"/>
</dbReference>
<organism evidence="8 9">
    <name type="scientific">Pigmentiphaga humi</name>
    <dbReference type="NCBI Taxonomy" id="2478468"/>
    <lineage>
        <taxon>Bacteria</taxon>
        <taxon>Pseudomonadati</taxon>
        <taxon>Pseudomonadota</taxon>
        <taxon>Betaproteobacteria</taxon>
        <taxon>Burkholderiales</taxon>
        <taxon>Alcaligenaceae</taxon>
        <taxon>Pigmentiphaga</taxon>
    </lineage>
</organism>
<dbReference type="GO" id="GO:0016887">
    <property type="term" value="F:ATP hydrolysis activity"/>
    <property type="evidence" value="ECO:0007669"/>
    <property type="project" value="InterPro"/>
</dbReference>
<dbReference type="InterPro" id="IPR027417">
    <property type="entry name" value="P-loop_NTPase"/>
</dbReference>
<reference evidence="8 9" key="1">
    <citation type="submission" date="2018-10" db="EMBL/GenBank/DDBJ databases">
        <authorList>
            <person name="Criscuolo A."/>
        </authorList>
    </citation>
    <scope>NUCLEOTIDE SEQUENCE [LARGE SCALE GENOMIC DNA]</scope>
    <source>
        <strain evidence="8">DnA1</strain>
    </source>
</reference>
<accession>A0A3P4B878</accession>
<gene>
    <name evidence="8" type="primary">livF_7</name>
    <name evidence="8" type="ORF">PIGHUM_04629</name>
</gene>
<dbReference type="GO" id="GO:0005524">
    <property type="term" value="F:ATP binding"/>
    <property type="evidence" value="ECO:0007669"/>
    <property type="project" value="UniProtKB-KW"/>
</dbReference>
<feature type="domain" description="ABC transporter" evidence="7">
    <location>
        <begin position="5"/>
        <end position="224"/>
    </location>
</feature>
<proteinExistence type="inferred from homology"/>
<dbReference type="CDD" id="cd03224">
    <property type="entry name" value="ABC_TM1139_LivF_branched"/>
    <property type="match status" value="1"/>
</dbReference>
<dbReference type="EMBL" id="UWPJ01000040">
    <property type="protein sequence ID" value="VCU72527.1"/>
    <property type="molecule type" value="Genomic_DNA"/>
</dbReference>
<dbReference type="Proteomes" id="UP000277294">
    <property type="component" value="Unassembled WGS sequence"/>
</dbReference>
<evidence type="ECO:0000256" key="3">
    <source>
        <dbReference type="ARBA" id="ARBA00022475"/>
    </source>
</evidence>
<sequence>MTALLRVRGLNAFHGRAQALFDVSLDVRGGEIVALVGRNGAGKTTLMRALAGLVQATGEIRLDGRRIDGWRADRRVRAGLAWVPEDRRIFQQLTVAQNLEVAEAAARDGAPAWSAARVYGLFPELAPLARRLGGALSGGEQQMLAIGRALMTQPRVVMLDEPSEGVAPIVVERLVQAIRALRGEGLAVLLSEQNEALAAPLADRALALEDGMLATVSGADAGRP</sequence>
<comment type="similarity">
    <text evidence="1">Belongs to the ABC transporter superfamily.</text>
</comment>
<keyword evidence="4" id="KW-0547">Nucleotide-binding</keyword>
<evidence type="ECO:0000313" key="8">
    <source>
        <dbReference type="EMBL" id="VCU72527.1"/>
    </source>
</evidence>
<protein>
    <submittedName>
        <fullName evidence="8">High-affinity branched-chain amino acid transport ATP-binding protein LivF</fullName>
    </submittedName>
</protein>
<evidence type="ECO:0000256" key="1">
    <source>
        <dbReference type="ARBA" id="ARBA00005417"/>
    </source>
</evidence>
<dbReference type="SUPFAM" id="SSF52540">
    <property type="entry name" value="P-loop containing nucleoside triphosphate hydrolases"/>
    <property type="match status" value="1"/>
</dbReference>
<dbReference type="InterPro" id="IPR003593">
    <property type="entry name" value="AAA+_ATPase"/>
</dbReference>
<dbReference type="PANTHER" id="PTHR43820:SF4">
    <property type="entry name" value="HIGH-AFFINITY BRANCHED-CHAIN AMINO ACID TRANSPORT ATP-BINDING PROTEIN LIVF"/>
    <property type="match status" value="1"/>
</dbReference>
<dbReference type="GO" id="GO:0015807">
    <property type="term" value="P:L-amino acid transport"/>
    <property type="evidence" value="ECO:0007669"/>
    <property type="project" value="TreeGrafter"/>
</dbReference>
<evidence type="ECO:0000313" key="9">
    <source>
        <dbReference type="Proteomes" id="UP000277294"/>
    </source>
</evidence>
<dbReference type="Gene3D" id="3.40.50.300">
    <property type="entry name" value="P-loop containing nucleotide triphosphate hydrolases"/>
    <property type="match status" value="1"/>
</dbReference>
<evidence type="ECO:0000256" key="5">
    <source>
        <dbReference type="ARBA" id="ARBA00022840"/>
    </source>
</evidence>
<dbReference type="InterPro" id="IPR052156">
    <property type="entry name" value="BCAA_Transport_ATP-bd_LivF"/>
</dbReference>
<keyword evidence="6" id="KW-0029">Amino-acid transport</keyword>
<dbReference type="InterPro" id="IPR017871">
    <property type="entry name" value="ABC_transporter-like_CS"/>
</dbReference>
<keyword evidence="9" id="KW-1185">Reference proteome</keyword>
<keyword evidence="3" id="KW-0472">Membrane</keyword>
<keyword evidence="3" id="KW-1003">Cell membrane</keyword>
<dbReference type="AlphaFoldDB" id="A0A3P4B878"/>
<name>A0A3P4B878_9BURK</name>
<evidence type="ECO:0000256" key="6">
    <source>
        <dbReference type="ARBA" id="ARBA00022970"/>
    </source>
</evidence>
<keyword evidence="2" id="KW-0813">Transport</keyword>
<dbReference type="PANTHER" id="PTHR43820">
    <property type="entry name" value="HIGH-AFFINITY BRANCHED-CHAIN AMINO ACID TRANSPORT ATP-BINDING PROTEIN LIVF"/>
    <property type="match status" value="1"/>
</dbReference>
<dbReference type="PROSITE" id="PS00211">
    <property type="entry name" value="ABC_TRANSPORTER_1"/>
    <property type="match status" value="1"/>
</dbReference>
<evidence type="ECO:0000259" key="7">
    <source>
        <dbReference type="PROSITE" id="PS50893"/>
    </source>
</evidence>
<dbReference type="SMART" id="SM00382">
    <property type="entry name" value="AAA"/>
    <property type="match status" value="1"/>
</dbReference>